<feature type="transmembrane region" description="Helical" evidence="2">
    <location>
        <begin position="178"/>
        <end position="199"/>
    </location>
</feature>
<keyword evidence="2" id="KW-0472">Membrane</keyword>
<gene>
    <name evidence="3" type="ORF">JX265_000473</name>
</gene>
<dbReference type="EMBL" id="JAFIMR010000001">
    <property type="protein sequence ID" value="KAI1881647.1"/>
    <property type="molecule type" value="Genomic_DNA"/>
</dbReference>
<dbReference type="InterPro" id="IPR036305">
    <property type="entry name" value="RGS_sf"/>
</dbReference>
<name>A0A9P9WYL4_9PEZI</name>
<keyword evidence="2" id="KW-1133">Transmembrane helix</keyword>
<sequence length="609" mass="68745">MPIRVVVSDLWNDRVLDQEPTYSTRSRAMAEVQFSTLGWFYIGLTAAITVLLLWGMVFLHRHRRLPFLQIRRLPVVFAAVINLHLYAAVCMTGYTIGPVVPCDAQFWVMSIYLPLGMALLQAANSQFLYVASQQRKFARFNNLEDYTTFEKCRPVDTSLPWWKQQIDRVKRMDKMTRVLVYIGIGMTIELILTLIVYFGSEMFHPSYGFFNVKVPGTEQQRATLCFQGWEWWLSIAWQFFWAWIYAPYMLWKTRNIHDTHGWRITTIWCCIAGLPASPLWLAGLYSPAFTPVNMKMIPPQWFSISIFLIEIAVIGFPCLQVIKTHNLKQETLDAIAAWEKRQQGGNVNPEKISTKSSGFTSTLAGSFITGKSGKSNASSTASRDSTLTMAALENVLKNNPQPLLEFAALKDFSGENISFLSHVSDWKRSCALSKDEPGDRYEQFISAVRIYSHFVSLEYSEFPVNISSRTGKALHQTFDKAARELNSRRTSNNASATPFGDAPTDSSTADLHAQGGMELEDTLGKANLQSVTRMAVLASDGQIDAVIPAGFGPEAFDDAEKEIKYLVLTNTWPKFVHAGFESASQAEKKDEKHMLDGVRQYLCGIERIA</sequence>
<dbReference type="InterPro" id="IPR044926">
    <property type="entry name" value="RGS_subdomain_2"/>
</dbReference>
<dbReference type="AlphaFoldDB" id="A0A9P9WYL4"/>
<feature type="transmembrane region" description="Helical" evidence="2">
    <location>
        <begin position="39"/>
        <end position="61"/>
    </location>
</feature>
<feature type="transmembrane region" description="Helical" evidence="2">
    <location>
        <begin position="231"/>
        <end position="250"/>
    </location>
</feature>
<evidence type="ECO:0000256" key="2">
    <source>
        <dbReference type="SAM" id="Phobius"/>
    </source>
</evidence>
<feature type="transmembrane region" description="Helical" evidence="2">
    <location>
        <begin position="262"/>
        <end position="281"/>
    </location>
</feature>
<organism evidence="3 4">
    <name type="scientific">Neoarthrinium moseri</name>
    <dbReference type="NCBI Taxonomy" id="1658444"/>
    <lineage>
        <taxon>Eukaryota</taxon>
        <taxon>Fungi</taxon>
        <taxon>Dikarya</taxon>
        <taxon>Ascomycota</taxon>
        <taxon>Pezizomycotina</taxon>
        <taxon>Sordariomycetes</taxon>
        <taxon>Xylariomycetidae</taxon>
        <taxon>Amphisphaeriales</taxon>
        <taxon>Apiosporaceae</taxon>
        <taxon>Neoarthrinium</taxon>
    </lineage>
</organism>
<keyword evidence="2" id="KW-0812">Transmembrane</keyword>
<comment type="caution">
    <text evidence="3">The sequence shown here is derived from an EMBL/GenBank/DDBJ whole genome shotgun (WGS) entry which is preliminary data.</text>
</comment>
<feature type="region of interest" description="Disordered" evidence="1">
    <location>
        <begin position="485"/>
        <end position="510"/>
    </location>
</feature>
<feature type="transmembrane region" description="Helical" evidence="2">
    <location>
        <begin position="106"/>
        <end position="131"/>
    </location>
</feature>
<protein>
    <recommendedName>
        <fullName evidence="5">RGS domain-containing protein</fullName>
    </recommendedName>
</protein>
<dbReference type="Proteomes" id="UP000829685">
    <property type="component" value="Unassembled WGS sequence"/>
</dbReference>
<feature type="transmembrane region" description="Helical" evidence="2">
    <location>
        <begin position="73"/>
        <end position="94"/>
    </location>
</feature>
<accession>A0A9P9WYL4</accession>
<reference evidence="3" key="1">
    <citation type="submission" date="2021-03" db="EMBL/GenBank/DDBJ databases">
        <title>Revisited historic fungal species revealed as producer of novel bioactive compounds through whole genome sequencing and comparative genomics.</title>
        <authorList>
            <person name="Vignolle G.A."/>
            <person name="Hochenegger N."/>
            <person name="Mach R.L."/>
            <person name="Mach-Aigner A.R."/>
            <person name="Javad Rahimi M."/>
            <person name="Salim K.A."/>
            <person name="Chan C.M."/>
            <person name="Lim L.B.L."/>
            <person name="Cai F."/>
            <person name="Druzhinina I.S."/>
            <person name="U'Ren J.M."/>
            <person name="Derntl C."/>
        </authorList>
    </citation>
    <scope>NUCLEOTIDE SEQUENCE</scope>
    <source>
        <strain evidence="3">TUCIM 5799</strain>
    </source>
</reference>
<feature type="transmembrane region" description="Helical" evidence="2">
    <location>
        <begin position="301"/>
        <end position="322"/>
    </location>
</feature>
<proteinExistence type="predicted"/>
<dbReference type="Gene3D" id="1.10.167.10">
    <property type="entry name" value="Regulator of G-protein Signalling 4, domain 2"/>
    <property type="match status" value="1"/>
</dbReference>
<evidence type="ECO:0000313" key="3">
    <source>
        <dbReference type="EMBL" id="KAI1881647.1"/>
    </source>
</evidence>
<evidence type="ECO:0000313" key="4">
    <source>
        <dbReference type="Proteomes" id="UP000829685"/>
    </source>
</evidence>
<dbReference type="SUPFAM" id="SSF48097">
    <property type="entry name" value="Regulator of G-protein signaling, RGS"/>
    <property type="match status" value="1"/>
</dbReference>
<evidence type="ECO:0000256" key="1">
    <source>
        <dbReference type="SAM" id="MobiDB-lite"/>
    </source>
</evidence>
<evidence type="ECO:0008006" key="5">
    <source>
        <dbReference type="Google" id="ProtNLM"/>
    </source>
</evidence>
<keyword evidence="4" id="KW-1185">Reference proteome</keyword>